<evidence type="ECO:0000313" key="2">
    <source>
        <dbReference type="Proteomes" id="UP000887116"/>
    </source>
</evidence>
<protein>
    <submittedName>
        <fullName evidence="1">Uncharacterized protein</fullName>
    </submittedName>
</protein>
<proteinExistence type="predicted"/>
<name>A0A8X6GM46_TRICU</name>
<accession>A0A8X6GM46</accession>
<dbReference type="Proteomes" id="UP000887116">
    <property type="component" value="Unassembled WGS sequence"/>
</dbReference>
<dbReference type="AlphaFoldDB" id="A0A8X6GM46"/>
<sequence>MDLEKRKPKNSYENKVKDSNFLLVWRVDESVDPFVICKTSNARTTGEKTDQRFEKRYSVLWHRNDTTAS</sequence>
<evidence type="ECO:0000313" key="1">
    <source>
        <dbReference type="EMBL" id="GFQ85378.1"/>
    </source>
</evidence>
<keyword evidence="2" id="KW-1185">Reference proteome</keyword>
<dbReference type="EMBL" id="BMAO01032877">
    <property type="protein sequence ID" value="GFQ85378.1"/>
    <property type="molecule type" value="Genomic_DNA"/>
</dbReference>
<comment type="caution">
    <text evidence="1">The sequence shown here is derived from an EMBL/GenBank/DDBJ whole genome shotgun (WGS) entry which is preliminary data.</text>
</comment>
<gene>
    <name evidence="1" type="ORF">TNCT_379961</name>
</gene>
<organism evidence="1 2">
    <name type="scientific">Trichonephila clavata</name>
    <name type="common">Joro spider</name>
    <name type="synonym">Nephila clavata</name>
    <dbReference type="NCBI Taxonomy" id="2740835"/>
    <lineage>
        <taxon>Eukaryota</taxon>
        <taxon>Metazoa</taxon>
        <taxon>Ecdysozoa</taxon>
        <taxon>Arthropoda</taxon>
        <taxon>Chelicerata</taxon>
        <taxon>Arachnida</taxon>
        <taxon>Araneae</taxon>
        <taxon>Araneomorphae</taxon>
        <taxon>Entelegynae</taxon>
        <taxon>Araneoidea</taxon>
        <taxon>Nephilidae</taxon>
        <taxon>Trichonephila</taxon>
    </lineage>
</organism>
<reference evidence="1" key="1">
    <citation type="submission" date="2020-07" db="EMBL/GenBank/DDBJ databases">
        <title>Multicomponent nature underlies the extraordinary mechanical properties of spider dragline silk.</title>
        <authorList>
            <person name="Kono N."/>
            <person name="Nakamura H."/>
            <person name="Mori M."/>
            <person name="Yoshida Y."/>
            <person name="Ohtoshi R."/>
            <person name="Malay A.D."/>
            <person name="Moran D.A.P."/>
            <person name="Tomita M."/>
            <person name="Numata K."/>
            <person name="Arakawa K."/>
        </authorList>
    </citation>
    <scope>NUCLEOTIDE SEQUENCE</scope>
</reference>